<dbReference type="EMBL" id="CP021377">
    <property type="protein sequence ID" value="ART83750.1"/>
    <property type="molecule type" value="Genomic_DNA"/>
</dbReference>
<dbReference type="Gene3D" id="3.10.180.10">
    <property type="entry name" value="2,3-Dihydroxybiphenyl 1,2-Dioxygenase, domain 1"/>
    <property type="match status" value="1"/>
</dbReference>
<dbReference type="Pfam" id="PF00903">
    <property type="entry name" value="Glyoxalase"/>
    <property type="match status" value="1"/>
</dbReference>
<sequence>MISYVTIGVSDLDAAKAFYGELLAELGGKVLLDMGRISFIGETMAQPMLAVCIPFNKAPAEPGNGNMVSFSPGSKAAVDAMYHKAIALGASCDGTPGQRVADKFYGAYVKDADGNKLCFSHFG</sequence>
<evidence type="ECO:0000313" key="3">
    <source>
        <dbReference type="Proteomes" id="UP000243937"/>
    </source>
</evidence>
<dbReference type="AlphaFoldDB" id="A0A1Y0D862"/>
<proteinExistence type="predicted"/>
<organism evidence="2 3">
    <name type="scientific">Oceanisphaera profunda</name>
    <dbReference type="NCBI Taxonomy" id="1416627"/>
    <lineage>
        <taxon>Bacteria</taxon>
        <taxon>Pseudomonadati</taxon>
        <taxon>Pseudomonadota</taxon>
        <taxon>Gammaproteobacteria</taxon>
        <taxon>Aeromonadales</taxon>
        <taxon>Aeromonadaceae</taxon>
        <taxon>Oceanisphaera</taxon>
    </lineage>
</organism>
<dbReference type="InterPro" id="IPR037523">
    <property type="entry name" value="VOC_core"/>
</dbReference>
<dbReference type="OrthoDB" id="9800438at2"/>
<evidence type="ECO:0000259" key="1">
    <source>
        <dbReference type="PROSITE" id="PS51819"/>
    </source>
</evidence>
<accession>A0A1Y0D862</accession>
<dbReference type="KEGG" id="opf:CBP31_14815"/>
<name>A0A1Y0D862_9GAMM</name>
<dbReference type="Proteomes" id="UP000243937">
    <property type="component" value="Chromosome"/>
</dbReference>
<feature type="domain" description="VOC" evidence="1">
    <location>
        <begin position="1"/>
        <end position="122"/>
    </location>
</feature>
<protein>
    <submittedName>
        <fullName evidence="2">Glyoxalase</fullName>
    </submittedName>
</protein>
<keyword evidence="3" id="KW-1185">Reference proteome</keyword>
<reference evidence="2 3" key="1">
    <citation type="journal article" date="2014" name="Int. J. Syst. Evol. Microbiol.">
        <title>Oceanisphaera profunda sp. nov., a marine bacterium isolated from deep-sea sediment, and emended description of the genus Oceanisphaera.</title>
        <authorList>
            <person name="Xu Z."/>
            <person name="Zhang X.Y."/>
            <person name="Su H.N."/>
            <person name="Yu Z.C."/>
            <person name="Liu C."/>
            <person name="Li H."/>
            <person name="Chen X.L."/>
            <person name="Song X.Y."/>
            <person name="Xie B.B."/>
            <person name="Qin Q.L."/>
            <person name="Zhou B.C."/>
            <person name="Shi M."/>
            <person name="Huang Y."/>
            <person name="Zhang Y.Z."/>
        </authorList>
    </citation>
    <scope>NUCLEOTIDE SEQUENCE [LARGE SCALE GENOMIC DNA]</scope>
    <source>
        <strain evidence="2 3">SM1222</strain>
    </source>
</reference>
<dbReference type="RefSeq" id="WP_087038426.1">
    <property type="nucleotide sequence ID" value="NZ_CP021377.1"/>
</dbReference>
<dbReference type="SUPFAM" id="SSF54593">
    <property type="entry name" value="Glyoxalase/Bleomycin resistance protein/Dihydroxybiphenyl dioxygenase"/>
    <property type="match status" value="1"/>
</dbReference>
<dbReference type="PANTHER" id="PTHR35006">
    <property type="entry name" value="GLYOXALASE FAMILY PROTEIN (AFU_ORTHOLOGUE AFUA_5G14830)"/>
    <property type="match status" value="1"/>
</dbReference>
<dbReference type="PANTHER" id="PTHR35006:SF1">
    <property type="entry name" value="BLL2941 PROTEIN"/>
    <property type="match status" value="1"/>
</dbReference>
<dbReference type="CDD" id="cd07262">
    <property type="entry name" value="VOC_like"/>
    <property type="match status" value="1"/>
</dbReference>
<dbReference type="PROSITE" id="PS51819">
    <property type="entry name" value="VOC"/>
    <property type="match status" value="1"/>
</dbReference>
<dbReference type="InterPro" id="IPR004360">
    <property type="entry name" value="Glyas_Fos-R_dOase_dom"/>
</dbReference>
<evidence type="ECO:0000313" key="2">
    <source>
        <dbReference type="EMBL" id="ART83750.1"/>
    </source>
</evidence>
<dbReference type="InterPro" id="IPR029068">
    <property type="entry name" value="Glyas_Bleomycin-R_OHBP_Dase"/>
</dbReference>
<gene>
    <name evidence="2" type="ORF">CBP31_14815</name>
</gene>